<dbReference type="Pfam" id="PF22942">
    <property type="entry name" value="DUF7025"/>
    <property type="match status" value="1"/>
</dbReference>
<accession>A0ABR4BBU4</accession>
<gene>
    <name evidence="2" type="ORF">ABVK25_006342</name>
</gene>
<comment type="caution">
    <text evidence="2">The sequence shown here is derived from an EMBL/GenBank/DDBJ whole genome shotgun (WGS) entry which is preliminary data.</text>
</comment>
<organism evidence="2 3">
    <name type="scientific">Lepraria finkii</name>
    <dbReference type="NCBI Taxonomy" id="1340010"/>
    <lineage>
        <taxon>Eukaryota</taxon>
        <taxon>Fungi</taxon>
        <taxon>Dikarya</taxon>
        <taxon>Ascomycota</taxon>
        <taxon>Pezizomycotina</taxon>
        <taxon>Lecanoromycetes</taxon>
        <taxon>OSLEUM clade</taxon>
        <taxon>Lecanoromycetidae</taxon>
        <taxon>Lecanorales</taxon>
        <taxon>Lecanorineae</taxon>
        <taxon>Stereocaulaceae</taxon>
        <taxon>Lepraria</taxon>
    </lineage>
</organism>
<sequence>MSLAETKRLTFSAQFQPFVHRWKNLIETLEADHDPETKAHLELPHRFLEAELRNDLKARNDYILNSVIAHSTIWMIFEPGTTFFANKYGQPCAAKFKNAAYQDTQCGRCYNFQCQIVD</sequence>
<feature type="domain" description="DUF7025" evidence="1">
    <location>
        <begin position="60"/>
        <end position="118"/>
    </location>
</feature>
<dbReference type="EMBL" id="JBHFEH010000021">
    <property type="protein sequence ID" value="KAL2053348.1"/>
    <property type="molecule type" value="Genomic_DNA"/>
</dbReference>
<reference evidence="2 3" key="1">
    <citation type="submission" date="2024-09" db="EMBL/GenBank/DDBJ databases">
        <title>Rethinking Asexuality: The Enigmatic Case of Functional Sexual Genes in Lepraria (Stereocaulaceae).</title>
        <authorList>
            <person name="Doellman M."/>
            <person name="Sun Y."/>
            <person name="Barcenas-Pena A."/>
            <person name="Lumbsch H.T."/>
            <person name="Grewe F."/>
        </authorList>
    </citation>
    <scope>NUCLEOTIDE SEQUENCE [LARGE SCALE GENOMIC DNA]</scope>
    <source>
        <strain evidence="2 3">Grewe 0041</strain>
    </source>
</reference>
<evidence type="ECO:0000259" key="1">
    <source>
        <dbReference type="Pfam" id="PF22942"/>
    </source>
</evidence>
<proteinExistence type="predicted"/>
<protein>
    <recommendedName>
        <fullName evidence="1">DUF7025 domain-containing protein</fullName>
    </recommendedName>
</protein>
<evidence type="ECO:0000313" key="2">
    <source>
        <dbReference type="EMBL" id="KAL2053348.1"/>
    </source>
</evidence>
<keyword evidence="3" id="KW-1185">Reference proteome</keyword>
<name>A0ABR4BBU4_9LECA</name>
<dbReference type="InterPro" id="IPR054289">
    <property type="entry name" value="DUF7025"/>
</dbReference>
<dbReference type="Proteomes" id="UP001590951">
    <property type="component" value="Unassembled WGS sequence"/>
</dbReference>
<evidence type="ECO:0000313" key="3">
    <source>
        <dbReference type="Proteomes" id="UP001590951"/>
    </source>
</evidence>